<sequence length="129" mass="13904">MPAELPAKQVLTNVTHLAEARRLLLQPGRGLLHALVSQLQSPNALRRLGSSGAIKNCVMSCEEDGTLESIIADRTLLEHMLRPISGKEPLEKEETVRECMAESVLVLAGTATGRDALWEAGAPEALRKG</sequence>
<dbReference type="Proteomes" id="UP000236333">
    <property type="component" value="Unassembled WGS sequence"/>
</dbReference>
<dbReference type="PANTHER" id="PTHR13387:SF9">
    <property type="entry name" value="PROTEIN HGH1 HOMOLOG"/>
    <property type="match status" value="1"/>
</dbReference>
<evidence type="ECO:0000313" key="2">
    <source>
        <dbReference type="EMBL" id="PNH11428.1"/>
    </source>
</evidence>
<dbReference type="InterPro" id="IPR007205">
    <property type="entry name" value="Protein_HGH1_N"/>
</dbReference>
<feature type="domain" description="Protein HGH1 N-terminal" evidence="1">
    <location>
        <begin position="9"/>
        <end position="96"/>
    </location>
</feature>
<accession>A0A2J8AFY3</accession>
<keyword evidence="3" id="KW-1185">Reference proteome</keyword>
<comment type="caution">
    <text evidence="2">The sequence shown here is derived from an EMBL/GenBank/DDBJ whole genome shotgun (WGS) entry which is preliminary data.</text>
</comment>
<evidence type="ECO:0000313" key="3">
    <source>
        <dbReference type="Proteomes" id="UP000236333"/>
    </source>
</evidence>
<gene>
    <name evidence="2" type="ORF">TSOC_001796</name>
</gene>
<dbReference type="OrthoDB" id="338814at2759"/>
<reference evidence="2 3" key="1">
    <citation type="journal article" date="2017" name="Mol. Biol. Evol.">
        <title>The 4-celled Tetrabaena socialis nuclear genome reveals the essential components for genetic control of cell number at the origin of multicellularity in the volvocine lineage.</title>
        <authorList>
            <person name="Featherston J."/>
            <person name="Arakaki Y."/>
            <person name="Hanschen E.R."/>
            <person name="Ferris P.J."/>
            <person name="Michod R.E."/>
            <person name="Olson B.J.S.C."/>
            <person name="Nozaki H."/>
            <person name="Durand P.M."/>
        </authorList>
    </citation>
    <scope>NUCLEOTIDE SEQUENCE [LARGE SCALE GENOMIC DNA]</scope>
    <source>
        <strain evidence="2 3">NIES-571</strain>
    </source>
</reference>
<proteinExistence type="predicted"/>
<dbReference type="EMBL" id="PGGS01000030">
    <property type="protein sequence ID" value="PNH11428.1"/>
    <property type="molecule type" value="Genomic_DNA"/>
</dbReference>
<organism evidence="2 3">
    <name type="scientific">Tetrabaena socialis</name>
    <dbReference type="NCBI Taxonomy" id="47790"/>
    <lineage>
        <taxon>Eukaryota</taxon>
        <taxon>Viridiplantae</taxon>
        <taxon>Chlorophyta</taxon>
        <taxon>core chlorophytes</taxon>
        <taxon>Chlorophyceae</taxon>
        <taxon>CS clade</taxon>
        <taxon>Chlamydomonadales</taxon>
        <taxon>Tetrabaenaceae</taxon>
        <taxon>Tetrabaena</taxon>
    </lineage>
</organism>
<protein>
    <recommendedName>
        <fullName evidence="1">Protein HGH1 N-terminal domain-containing protein</fullName>
    </recommendedName>
</protein>
<dbReference type="PANTHER" id="PTHR13387">
    <property type="entry name" value="PROTEIN HGH1 HOMOLOG"/>
    <property type="match status" value="1"/>
</dbReference>
<name>A0A2J8AFY3_9CHLO</name>
<dbReference type="AlphaFoldDB" id="A0A2J8AFY3"/>
<evidence type="ECO:0000259" key="1">
    <source>
        <dbReference type="Pfam" id="PF04063"/>
    </source>
</evidence>
<dbReference type="InterPro" id="IPR039717">
    <property type="entry name" value="Hgh1"/>
</dbReference>
<dbReference type="Pfam" id="PF04063">
    <property type="entry name" value="DUF383"/>
    <property type="match status" value="1"/>
</dbReference>